<dbReference type="InterPro" id="IPR014710">
    <property type="entry name" value="RmlC-like_jellyroll"/>
</dbReference>
<name>A0A6G1FY61_9PEZI</name>
<feature type="domain" description="Cupin type-1" evidence="7">
    <location>
        <begin position="55"/>
        <end position="189"/>
    </location>
</feature>
<evidence type="ECO:0000313" key="10">
    <source>
        <dbReference type="RefSeq" id="XP_033532408.1"/>
    </source>
</evidence>
<evidence type="ECO:0000259" key="7">
    <source>
        <dbReference type="SMART" id="SM00835"/>
    </source>
</evidence>
<dbReference type="InterPro" id="IPR006045">
    <property type="entry name" value="Cupin_1"/>
</dbReference>
<dbReference type="CDD" id="cd02241">
    <property type="entry name" value="cupin_OxOx"/>
    <property type="match status" value="1"/>
</dbReference>
<dbReference type="EMBL" id="ML975164">
    <property type="protein sequence ID" value="KAF1810777.1"/>
    <property type="molecule type" value="Genomic_DNA"/>
</dbReference>
<keyword evidence="6" id="KW-0732">Signal</keyword>
<dbReference type="Gene3D" id="2.60.120.10">
    <property type="entry name" value="Jelly Rolls"/>
    <property type="match status" value="1"/>
</dbReference>
<dbReference type="OrthoDB" id="1921208at2759"/>
<dbReference type="GO" id="GO:0030145">
    <property type="term" value="F:manganese ion binding"/>
    <property type="evidence" value="ECO:0007669"/>
    <property type="project" value="InterPro"/>
</dbReference>
<dbReference type="GeneID" id="54418196"/>
<evidence type="ECO:0000256" key="2">
    <source>
        <dbReference type="ARBA" id="ARBA00007456"/>
    </source>
</evidence>
<dbReference type="AlphaFoldDB" id="A0A6G1FY61"/>
<dbReference type="SUPFAM" id="SSF51182">
    <property type="entry name" value="RmlC-like cupins"/>
    <property type="match status" value="1"/>
</dbReference>
<feature type="chain" id="PRO_5044631690" evidence="6">
    <location>
        <begin position="22"/>
        <end position="231"/>
    </location>
</feature>
<gene>
    <name evidence="8 10" type="ORF">P152DRAFT_439081</name>
</gene>
<reference evidence="8 10" key="1">
    <citation type="submission" date="2020-01" db="EMBL/GenBank/DDBJ databases">
        <authorList>
            <consortium name="DOE Joint Genome Institute"/>
            <person name="Haridas S."/>
            <person name="Albert R."/>
            <person name="Binder M."/>
            <person name="Bloem J."/>
            <person name="Labutti K."/>
            <person name="Salamov A."/>
            <person name="Andreopoulos B."/>
            <person name="Baker S.E."/>
            <person name="Barry K."/>
            <person name="Bills G."/>
            <person name="Bluhm B.H."/>
            <person name="Cannon C."/>
            <person name="Castanera R."/>
            <person name="Culley D.E."/>
            <person name="Daum C."/>
            <person name="Ezra D."/>
            <person name="Gonzalez J.B."/>
            <person name="Henrissat B."/>
            <person name="Kuo A."/>
            <person name="Liang C."/>
            <person name="Lipzen A."/>
            <person name="Lutzoni F."/>
            <person name="Magnuson J."/>
            <person name="Mondo S."/>
            <person name="Nolan M."/>
            <person name="Ohm R."/>
            <person name="Pangilinan J."/>
            <person name="Park H.-J."/>
            <person name="Ramirez L."/>
            <person name="Alfaro M."/>
            <person name="Sun H."/>
            <person name="Tritt A."/>
            <person name="Yoshinaga Y."/>
            <person name="Zwiers L.-H."/>
            <person name="Turgeon B.G."/>
            <person name="Goodwin S.B."/>
            <person name="Spatafora J.W."/>
            <person name="Crous P.W."/>
            <person name="Grigoriev I.V."/>
        </authorList>
    </citation>
    <scope>NUCLEOTIDE SEQUENCE</scope>
    <source>
        <strain evidence="8 10">CBS 781.70</strain>
    </source>
</reference>
<dbReference type="RefSeq" id="XP_033532408.1">
    <property type="nucleotide sequence ID" value="XM_033677626.1"/>
</dbReference>
<evidence type="ECO:0000256" key="5">
    <source>
        <dbReference type="ARBA" id="ARBA00023211"/>
    </source>
</evidence>
<accession>A0A6G1FY61</accession>
<evidence type="ECO:0000256" key="4">
    <source>
        <dbReference type="ARBA" id="ARBA00022723"/>
    </source>
</evidence>
<evidence type="ECO:0000256" key="3">
    <source>
        <dbReference type="ARBA" id="ARBA00022525"/>
    </source>
</evidence>
<evidence type="ECO:0000256" key="6">
    <source>
        <dbReference type="SAM" id="SignalP"/>
    </source>
</evidence>
<dbReference type="PRINTS" id="PR00325">
    <property type="entry name" value="GERMIN"/>
</dbReference>
<organism evidence="8">
    <name type="scientific">Eremomyces bilateralis CBS 781.70</name>
    <dbReference type="NCBI Taxonomy" id="1392243"/>
    <lineage>
        <taxon>Eukaryota</taxon>
        <taxon>Fungi</taxon>
        <taxon>Dikarya</taxon>
        <taxon>Ascomycota</taxon>
        <taxon>Pezizomycotina</taxon>
        <taxon>Dothideomycetes</taxon>
        <taxon>Dothideomycetes incertae sedis</taxon>
        <taxon>Eremomycetales</taxon>
        <taxon>Eremomycetaceae</taxon>
        <taxon>Eremomyces</taxon>
    </lineage>
</organism>
<reference evidence="10" key="2">
    <citation type="submission" date="2020-04" db="EMBL/GenBank/DDBJ databases">
        <authorList>
            <consortium name="NCBI Genome Project"/>
        </authorList>
    </citation>
    <scope>NUCLEOTIDE SEQUENCE</scope>
    <source>
        <strain evidence="10">CBS 781.70</strain>
    </source>
</reference>
<feature type="signal peptide" evidence="6">
    <location>
        <begin position="1"/>
        <end position="21"/>
    </location>
</feature>
<keyword evidence="3" id="KW-0964">Secreted</keyword>
<sequence length="231" mass="24932">MLSKAALLAFSALSLVSSVGAIDHVQDPQRMLQLNDATTALERLNILSSDRDWLFDFKAQSTWTEDPGSVVNANAVTFPAAFGNGMTMALLTLGPCAQLPPHFHPRGSNYVMHVAGPAVKTYMTMENGARTVEEKILPYQMTIFPHASVHAMENTGCETAYLVSALNSEDPATHNLANAFFALNSELTDASMGYQRLAVNNSEIPPPGTGSLAGRESCLKRCEGTTRRAKE</sequence>
<reference evidence="10" key="3">
    <citation type="submission" date="2025-04" db="UniProtKB">
        <authorList>
            <consortium name="RefSeq"/>
        </authorList>
    </citation>
    <scope>IDENTIFICATION</scope>
    <source>
        <strain evidence="10">CBS 781.70</strain>
    </source>
</reference>
<keyword evidence="5" id="KW-0464">Manganese</keyword>
<dbReference type="SMART" id="SM00835">
    <property type="entry name" value="Cupin_1"/>
    <property type="match status" value="1"/>
</dbReference>
<proteinExistence type="inferred from homology"/>
<dbReference type="PANTHER" id="PTHR31238">
    <property type="entry name" value="GERMIN-LIKE PROTEIN SUBFAMILY 3 MEMBER 3"/>
    <property type="match status" value="1"/>
</dbReference>
<keyword evidence="4" id="KW-0479">Metal-binding</keyword>
<evidence type="ECO:0000313" key="8">
    <source>
        <dbReference type="EMBL" id="KAF1810777.1"/>
    </source>
</evidence>
<dbReference type="InterPro" id="IPR001929">
    <property type="entry name" value="Germin"/>
</dbReference>
<keyword evidence="9" id="KW-1185">Reference proteome</keyword>
<comment type="subcellular location">
    <subcellularLocation>
        <location evidence="1">Secreted</location>
    </subcellularLocation>
</comment>
<evidence type="ECO:0000256" key="1">
    <source>
        <dbReference type="ARBA" id="ARBA00004613"/>
    </source>
</evidence>
<dbReference type="Pfam" id="PF00190">
    <property type="entry name" value="Cupin_1"/>
    <property type="match status" value="1"/>
</dbReference>
<dbReference type="Proteomes" id="UP000504638">
    <property type="component" value="Unplaced"/>
</dbReference>
<protein>
    <submittedName>
        <fullName evidence="8 10">Spherulin-1A</fullName>
    </submittedName>
</protein>
<evidence type="ECO:0000313" key="9">
    <source>
        <dbReference type="Proteomes" id="UP000504638"/>
    </source>
</evidence>
<dbReference type="InterPro" id="IPR011051">
    <property type="entry name" value="RmlC_Cupin_sf"/>
</dbReference>
<comment type="similarity">
    <text evidence="2">Belongs to the germin family.</text>
</comment>
<dbReference type="GO" id="GO:0005576">
    <property type="term" value="C:extracellular region"/>
    <property type="evidence" value="ECO:0007669"/>
    <property type="project" value="UniProtKB-SubCell"/>
</dbReference>